<keyword evidence="2" id="KW-1185">Reference proteome</keyword>
<reference evidence="1" key="3">
    <citation type="submission" date="2021-05" db="UniProtKB">
        <authorList>
            <consortium name="EnsemblPlants"/>
        </authorList>
    </citation>
    <scope>IDENTIFICATION</scope>
    <source>
        <strain evidence="1">cv. B73</strain>
    </source>
</reference>
<proteinExistence type="predicted"/>
<name>A0A804LNR7_MAIZE</name>
<evidence type="ECO:0000313" key="2">
    <source>
        <dbReference type="Proteomes" id="UP000007305"/>
    </source>
</evidence>
<accession>A0A804LNR7</accession>
<dbReference type="InParanoid" id="A0A804LNR7"/>
<dbReference type="Proteomes" id="UP000007305">
    <property type="component" value="Chromosome 1"/>
</dbReference>
<organism evidence="1 2">
    <name type="scientific">Zea mays</name>
    <name type="common">Maize</name>
    <dbReference type="NCBI Taxonomy" id="4577"/>
    <lineage>
        <taxon>Eukaryota</taxon>
        <taxon>Viridiplantae</taxon>
        <taxon>Streptophyta</taxon>
        <taxon>Embryophyta</taxon>
        <taxon>Tracheophyta</taxon>
        <taxon>Spermatophyta</taxon>
        <taxon>Magnoliopsida</taxon>
        <taxon>Liliopsida</taxon>
        <taxon>Poales</taxon>
        <taxon>Poaceae</taxon>
        <taxon>PACMAD clade</taxon>
        <taxon>Panicoideae</taxon>
        <taxon>Andropogonodae</taxon>
        <taxon>Andropogoneae</taxon>
        <taxon>Tripsacinae</taxon>
        <taxon>Zea</taxon>
    </lineage>
</organism>
<protein>
    <submittedName>
        <fullName evidence="1">Uncharacterized protein</fullName>
    </submittedName>
</protein>
<sequence>MCDGPSDDVGLMATGDPGCPLTPVEVLAEPVSLDLLAGPVDAPTLPCVAVEELAAPGVLALCDVMVLDYSPDGATDVLAAGLREDSILAVSCVDSVSSARWNFKPPVFKVYSRRLRPSNSDDQDDTLVQSTFDNSMDTPCLTSTSLPLDELTTILPSGLFAHSPTIRHLLDSVSGRLRPNHA</sequence>
<dbReference type="AlphaFoldDB" id="A0A804LNR7"/>
<reference evidence="2" key="1">
    <citation type="submission" date="2015-12" db="EMBL/GenBank/DDBJ databases">
        <title>Update maize B73 reference genome by single molecule sequencing technologies.</title>
        <authorList>
            <consortium name="Maize Genome Sequencing Project"/>
            <person name="Ware D."/>
        </authorList>
    </citation>
    <scope>NUCLEOTIDE SEQUENCE [LARGE SCALE GENOMIC DNA]</scope>
    <source>
        <strain evidence="2">cv. B73</strain>
    </source>
</reference>
<dbReference type="EnsemblPlants" id="Zm00001eb024610_T001">
    <property type="protein sequence ID" value="Zm00001eb024610_P001"/>
    <property type="gene ID" value="Zm00001eb024610"/>
</dbReference>
<reference evidence="1" key="2">
    <citation type="submission" date="2019-07" db="EMBL/GenBank/DDBJ databases">
        <authorList>
            <person name="Seetharam A."/>
            <person name="Woodhouse M."/>
            <person name="Cannon E."/>
        </authorList>
    </citation>
    <scope>NUCLEOTIDE SEQUENCE [LARGE SCALE GENOMIC DNA]</scope>
    <source>
        <strain evidence="1">cv. B73</strain>
    </source>
</reference>
<dbReference type="Gramene" id="Zm00001eb024610_T001">
    <property type="protein sequence ID" value="Zm00001eb024610_P001"/>
    <property type="gene ID" value="Zm00001eb024610"/>
</dbReference>
<evidence type="ECO:0000313" key="1">
    <source>
        <dbReference type="EnsemblPlants" id="Zm00001eb024610_P001"/>
    </source>
</evidence>